<feature type="coiled-coil region" evidence="1">
    <location>
        <begin position="280"/>
        <end position="307"/>
    </location>
</feature>
<organism evidence="3 4">
    <name type="scientific">Symbiodinium microadriaticum</name>
    <name type="common">Dinoflagellate</name>
    <name type="synonym">Zooxanthella microadriatica</name>
    <dbReference type="NCBI Taxonomy" id="2951"/>
    <lineage>
        <taxon>Eukaryota</taxon>
        <taxon>Sar</taxon>
        <taxon>Alveolata</taxon>
        <taxon>Dinophyceae</taxon>
        <taxon>Suessiales</taxon>
        <taxon>Symbiodiniaceae</taxon>
        <taxon>Symbiodinium</taxon>
    </lineage>
</organism>
<gene>
    <name evidence="3" type="ORF">AK812_SmicGene35320</name>
</gene>
<evidence type="ECO:0000313" key="3">
    <source>
        <dbReference type="EMBL" id="OLP83863.1"/>
    </source>
</evidence>
<dbReference type="Proteomes" id="UP000186817">
    <property type="component" value="Unassembled WGS sequence"/>
</dbReference>
<dbReference type="EMBL" id="LSRX01001086">
    <property type="protein sequence ID" value="OLP83863.1"/>
    <property type="molecule type" value="Genomic_DNA"/>
</dbReference>
<dbReference type="GO" id="GO:0003677">
    <property type="term" value="F:DNA binding"/>
    <property type="evidence" value="ECO:0007669"/>
    <property type="project" value="InterPro"/>
</dbReference>
<comment type="caution">
    <text evidence="3">The sequence shown here is derived from an EMBL/GenBank/DDBJ whole genome shotgun (WGS) entry which is preliminary data.</text>
</comment>
<dbReference type="PANTHER" id="PTHR33050">
    <property type="entry name" value="REVERSE TRANSCRIPTASE DOMAIN-CONTAINING PROTEIN"/>
    <property type="match status" value="1"/>
</dbReference>
<dbReference type="Gene3D" id="1.10.443.10">
    <property type="entry name" value="Intergrase catalytic core"/>
    <property type="match status" value="1"/>
</dbReference>
<dbReference type="InterPro" id="IPR013762">
    <property type="entry name" value="Integrase-like_cat_sf"/>
</dbReference>
<evidence type="ECO:0000256" key="2">
    <source>
        <dbReference type="SAM" id="MobiDB-lite"/>
    </source>
</evidence>
<sequence length="1488" mass="163208">MAIDPTSTELQALTTVQAVADWCGLQGTATDRATPLGSLFSLLGVTANMQPRVIGFMSAADYRAAVEQWRIGAEAATATLPTFVQRSQGGLFGRTCRLVAGTEQTLAQQAAHVAAASTAAAVGTKRRIKMASVINQGDDNEVDILDTNAITQAYAEYKAKTGTYPSEDEELSVEQISGLKDIFDNNRPPYTDFAVFGPYHHRIQKKIKMKGIRLSPAGEITTTEMYGPPDYEAWRECYLVFRTGCIMLAQISPARLDNYEKQIRRLSLRYGKFSWALIYQADVRARLEHTERLLRIAKEERAKALALGKAHDLDLNKPWDHVWKMLVDDDAFWQREVIEPALQLSVRAASLGQVIDQDAPVLSSAGSIATPRLPAGPEVPAPKGAAKRARTERVHKVGEDGNLTHNRKGAELCRGYQLDRSRTPSSLALRASAREGPRTPIVLHLFSGPIERVGGFASCLKSLGLECEEWDIVNGEHFDLTDGEVWLKLKRRIDNGEFDGALLGPPCNSFSNARNFVDGGPPPLRAASGPARYGRSGLLPKDKEAIRIGTLLAVRAAEVMNTFVDQCKPVCVEQPIWKRDGRSVSMFNLDEFATLLKRVGSGFVPQMAISVGAHILHFTGKCGIFQRSSLRSTLLLTAKVKGHPAAEPGGGFISKAAAAYPEAMNRYLAKKFADAICQMKTSGTVKSGYLKCGKWGNVLIKKGLLDQNRSSPLPADSSFVISVPLRGLGDGESGRFLGSMRHPRRAIDINPTLEAAGKVVFDVVSGYLRKNPDVLDACIQAVGSDGGVSGPAEIDVAKVRELLEDPELDYFEHPDESLHTNYVSVDNDPDAEPEVRRLLESNFVKVFDSLEEAQSWAGGRLQLSKLAMITKEKDGRIKRRLIMDCRRSSVNDMAARGGKLVLPRISDVVDDLLYLLDQMSDAEDISMEMMVLDFSDWFFLSDTACPCREQALRLFLQRKVRALHARHLRLQIFVDDPFICAIGPGPERKLHFASLILMWEALGIKLAYRKGAIGKSVGWIGANFEIKEPGTNKAAVIVTAKPEMMTEIREATSRHETVNLISKKELASYTGKLNHIAGMIEVLRPFLSELYGALHGDDSVSKAPAGMVWTKQWAHTRAWLQRLLNGEGQVLQREYRVDRYFRRGQQIRIVTDASPWGIGGYLAVDTIIHKYFSMPLTPEDVSLLGVVIGSPDTQQVVEALALLVALRLWETNWKNDDACLTIQSDSVSALSMIYKLRTSANRSGSQLLAKELALLFGSSAYKPVLMEHIPGLSNKVADVLSRMHMPGEGTLRLTDLQSGRGAAASASGSSLERAPSEIAAESATGVETAISNGGPVFPIAIVATAVFFLLRELEAASATWEDVVVSEDAKTITLTLPSSKTDWAAKGCRRTWGCVCSQGRPCVYHTMMDYRKWTLQRQNLVGPLFVDSAGNGCSKAAVIATLREAISRTGARTLSSWGLDTITLQLLGSYIKEALTPFHLRYELEVPA</sequence>
<dbReference type="InterPro" id="IPR043502">
    <property type="entry name" value="DNA/RNA_pol_sf"/>
</dbReference>
<dbReference type="OMA" id="WIGANFE"/>
<dbReference type="PANTHER" id="PTHR33050:SF7">
    <property type="entry name" value="RIBONUCLEASE H"/>
    <property type="match status" value="1"/>
</dbReference>
<keyword evidence="4" id="KW-1185">Reference proteome</keyword>
<name>A0A1Q9CLQ8_SYMMI</name>
<dbReference type="InterPro" id="IPR052055">
    <property type="entry name" value="Hepadnavirus_pol/RT"/>
</dbReference>
<feature type="region of interest" description="Disordered" evidence="2">
    <location>
        <begin position="372"/>
        <end position="394"/>
    </location>
</feature>
<protein>
    <submittedName>
        <fullName evidence="3">Uncharacterized protein</fullName>
    </submittedName>
</protein>
<dbReference type="SUPFAM" id="SSF56672">
    <property type="entry name" value="DNA/RNA polymerases"/>
    <property type="match status" value="1"/>
</dbReference>
<keyword evidence="1" id="KW-0175">Coiled coil</keyword>
<reference evidence="3 4" key="1">
    <citation type="submission" date="2016-02" db="EMBL/GenBank/DDBJ databases">
        <title>Genome analysis of coral dinoflagellate symbionts highlights evolutionary adaptations to a symbiotic lifestyle.</title>
        <authorList>
            <person name="Aranda M."/>
            <person name="Li Y."/>
            <person name="Liew Y.J."/>
            <person name="Baumgarten S."/>
            <person name="Simakov O."/>
            <person name="Wilson M."/>
            <person name="Piel J."/>
            <person name="Ashoor H."/>
            <person name="Bougouffa S."/>
            <person name="Bajic V.B."/>
            <person name="Ryu T."/>
            <person name="Ravasi T."/>
            <person name="Bayer T."/>
            <person name="Micklem G."/>
            <person name="Kim H."/>
            <person name="Bhak J."/>
            <person name="Lajeunesse T.C."/>
            <person name="Voolstra C.R."/>
        </authorList>
    </citation>
    <scope>NUCLEOTIDE SEQUENCE [LARGE SCALE GENOMIC DNA]</scope>
    <source>
        <strain evidence="3 4">CCMP2467</strain>
    </source>
</reference>
<dbReference type="OrthoDB" id="430804at2759"/>
<accession>A0A1Q9CLQ8</accession>
<proteinExistence type="predicted"/>
<dbReference type="GO" id="GO:0006310">
    <property type="term" value="P:DNA recombination"/>
    <property type="evidence" value="ECO:0007669"/>
    <property type="project" value="InterPro"/>
</dbReference>
<dbReference type="GO" id="GO:0015074">
    <property type="term" value="P:DNA integration"/>
    <property type="evidence" value="ECO:0007669"/>
    <property type="project" value="InterPro"/>
</dbReference>
<evidence type="ECO:0000256" key="1">
    <source>
        <dbReference type="SAM" id="Coils"/>
    </source>
</evidence>
<evidence type="ECO:0000313" key="4">
    <source>
        <dbReference type="Proteomes" id="UP000186817"/>
    </source>
</evidence>